<dbReference type="PRINTS" id="PR01001">
    <property type="entry name" value="FADG3PDH"/>
</dbReference>
<keyword evidence="3" id="KW-0285">Flavoprotein</keyword>
<accession>A0A437NT78</accession>
<comment type="caution">
    <text evidence="8">The sequence shown here is derived from an EMBL/GenBank/DDBJ whole genome shotgun (WGS) entry which is preliminary data.</text>
</comment>
<organism evidence="8 9">
    <name type="scientific">Methylobacterium oryzihabitans</name>
    <dbReference type="NCBI Taxonomy" id="2499852"/>
    <lineage>
        <taxon>Bacteria</taxon>
        <taxon>Pseudomonadati</taxon>
        <taxon>Pseudomonadota</taxon>
        <taxon>Alphaproteobacteria</taxon>
        <taxon>Hyphomicrobiales</taxon>
        <taxon>Methylobacteriaceae</taxon>
        <taxon>Methylobacterium</taxon>
    </lineage>
</organism>
<proteinExistence type="inferred from homology"/>
<dbReference type="AlphaFoldDB" id="A0A437NT78"/>
<name>A0A437NT78_9HYPH</name>
<dbReference type="Gene3D" id="3.30.9.10">
    <property type="entry name" value="D-Amino Acid Oxidase, subunit A, domain 2"/>
    <property type="match status" value="1"/>
</dbReference>
<dbReference type="PANTHER" id="PTHR11985">
    <property type="entry name" value="GLYCEROL-3-PHOSPHATE DEHYDROGENASE"/>
    <property type="match status" value="1"/>
</dbReference>
<keyword evidence="5" id="KW-0560">Oxidoreductase</keyword>
<dbReference type="PANTHER" id="PTHR11985:SF15">
    <property type="entry name" value="GLYCEROL-3-PHOSPHATE DEHYDROGENASE, MITOCHONDRIAL"/>
    <property type="match status" value="1"/>
</dbReference>
<evidence type="ECO:0000259" key="7">
    <source>
        <dbReference type="Pfam" id="PF01266"/>
    </source>
</evidence>
<comment type="similarity">
    <text evidence="2">Belongs to the FAD-dependent glycerol-3-phosphate dehydrogenase family.</text>
</comment>
<gene>
    <name evidence="8" type="ORF">EOE48_26670</name>
</gene>
<dbReference type="OrthoDB" id="9766796at2"/>
<dbReference type="SUPFAM" id="SSF54373">
    <property type="entry name" value="FAD-linked reductases, C-terminal domain"/>
    <property type="match status" value="1"/>
</dbReference>
<dbReference type="RefSeq" id="WP_127733919.1">
    <property type="nucleotide sequence ID" value="NZ_SACP01000045.1"/>
</dbReference>
<dbReference type="SUPFAM" id="SSF51905">
    <property type="entry name" value="FAD/NAD(P)-binding domain"/>
    <property type="match status" value="1"/>
</dbReference>
<feature type="compositionally biased region" description="Pro residues" evidence="6">
    <location>
        <begin position="411"/>
        <end position="423"/>
    </location>
</feature>
<comment type="cofactor">
    <cofactor evidence="1">
        <name>FAD</name>
        <dbReference type="ChEBI" id="CHEBI:57692"/>
    </cofactor>
</comment>
<dbReference type="GO" id="GO:0046168">
    <property type="term" value="P:glycerol-3-phosphate catabolic process"/>
    <property type="evidence" value="ECO:0007669"/>
    <property type="project" value="TreeGrafter"/>
</dbReference>
<protein>
    <submittedName>
        <fullName evidence="8">FAD-dependent oxidoreductase</fullName>
    </submittedName>
</protein>
<dbReference type="InterPro" id="IPR000447">
    <property type="entry name" value="G3P_DH_FAD-dep"/>
</dbReference>
<evidence type="ECO:0000313" key="8">
    <source>
        <dbReference type="EMBL" id="RVU13222.1"/>
    </source>
</evidence>
<dbReference type="GO" id="GO:0004368">
    <property type="term" value="F:glycerol-3-phosphate dehydrogenase (quinone) activity"/>
    <property type="evidence" value="ECO:0007669"/>
    <property type="project" value="InterPro"/>
</dbReference>
<evidence type="ECO:0000256" key="1">
    <source>
        <dbReference type="ARBA" id="ARBA00001974"/>
    </source>
</evidence>
<evidence type="ECO:0000313" key="9">
    <source>
        <dbReference type="Proteomes" id="UP000286997"/>
    </source>
</evidence>
<feature type="domain" description="FAD dependent oxidoreductase" evidence="7">
    <location>
        <begin position="16"/>
        <end position="387"/>
    </location>
</feature>
<feature type="region of interest" description="Disordered" evidence="6">
    <location>
        <begin position="496"/>
        <end position="515"/>
    </location>
</feature>
<dbReference type="EMBL" id="SACP01000045">
    <property type="protein sequence ID" value="RVU13222.1"/>
    <property type="molecule type" value="Genomic_DNA"/>
</dbReference>
<dbReference type="Pfam" id="PF01266">
    <property type="entry name" value="DAO"/>
    <property type="match status" value="1"/>
</dbReference>
<keyword evidence="9" id="KW-1185">Reference proteome</keyword>
<dbReference type="Gene3D" id="3.50.50.60">
    <property type="entry name" value="FAD/NAD(P)-binding domain"/>
    <property type="match status" value="1"/>
</dbReference>
<evidence type="ECO:0000256" key="2">
    <source>
        <dbReference type="ARBA" id="ARBA00007330"/>
    </source>
</evidence>
<sequence>MSKAPQSQALGASRYDVVIIGGGINGTSAARELTAAGYRVLLAEMSDLANGASSRSSRILHCGLRYFETPRPLRTFLSSPRRLAGAAGMARAAMQARAELSALRPEVCRPFTMCFPVYRGGAVAGWHLDLGFRLLAALGPARPSLDYRRIARDFDRHVPFAGDLRDRAHLHAIATYREYIIDSPDRLCVDAALEAERGGAELRLFTRATIAGRAEAGGWRLHLSGRNGVEAVEAPVVLNLAGTWSDAVLAGIAPEPRTPLVTGTKGSHIVVRLPPRYAGHGIACLHRGGLPFYCLPLGGDLFCFGPTETPYEGDATEAVATDEDVAFLLGEANFLLPGLRLRRSDIVFTWAGVRPLGFAAGQPMGRRVRTIHDLAERGLPGIFAMTAGPVMSHLSAGRELRDAVARVIPPSGRPPPRPLPRPDPGADGAERLRRAVVAEHARDLEGLLYTRTGLAWGRHLDRHAVASAAQSVSDLLGWSPGEAARQVERFMQQQDSRFGRRAADGMSTARMEAET</sequence>
<dbReference type="InterPro" id="IPR036188">
    <property type="entry name" value="FAD/NAD-bd_sf"/>
</dbReference>
<dbReference type="Proteomes" id="UP000286997">
    <property type="component" value="Unassembled WGS sequence"/>
</dbReference>
<evidence type="ECO:0000256" key="3">
    <source>
        <dbReference type="ARBA" id="ARBA00022630"/>
    </source>
</evidence>
<keyword evidence="4" id="KW-0274">FAD</keyword>
<dbReference type="InterPro" id="IPR006076">
    <property type="entry name" value="FAD-dep_OxRdtase"/>
</dbReference>
<evidence type="ECO:0000256" key="5">
    <source>
        <dbReference type="ARBA" id="ARBA00023002"/>
    </source>
</evidence>
<evidence type="ECO:0000256" key="6">
    <source>
        <dbReference type="SAM" id="MobiDB-lite"/>
    </source>
</evidence>
<reference evidence="8 9" key="1">
    <citation type="submission" date="2019-01" db="EMBL/GenBank/DDBJ databases">
        <authorList>
            <person name="Chen W.-M."/>
        </authorList>
    </citation>
    <scope>NUCLEOTIDE SEQUENCE [LARGE SCALE GENOMIC DNA]</scope>
    <source>
        <strain evidence="8 9">TER-1</strain>
    </source>
</reference>
<feature type="region of interest" description="Disordered" evidence="6">
    <location>
        <begin position="407"/>
        <end position="428"/>
    </location>
</feature>
<evidence type="ECO:0000256" key="4">
    <source>
        <dbReference type="ARBA" id="ARBA00022827"/>
    </source>
</evidence>